<dbReference type="InterPro" id="IPR013328">
    <property type="entry name" value="6PGD_dom2"/>
</dbReference>
<dbReference type="Gene3D" id="1.10.1040.10">
    <property type="entry name" value="N-(1-d-carboxylethyl)-l-norvaline Dehydrogenase, domain 2"/>
    <property type="match status" value="1"/>
</dbReference>
<dbReference type="InterPro" id="IPR002204">
    <property type="entry name" value="3-OH-isobutyrate_DH-rel_CS"/>
</dbReference>
<keyword evidence="1" id="KW-0560">Oxidoreductase</keyword>
<evidence type="ECO:0000259" key="3">
    <source>
        <dbReference type="Pfam" id="PF03446"/>
    </source>
</evidence>
<evidence type="ECO:0000256" key="2">
    <source>
        <dbReference type="ARBA" id="ARBA00023027"/>
    </source>
</evidence>
<dbReference type="InterPro" id="IPR006115">
    <property type="entry name" value="6PGDH_NADP-bd"/>
</dbReference>
<sequence length="293" mass="30370">MKIGFVGLGRMGSAMAANLVKAGHDVTIWSRSLDQSSPPAASLVQAGARVAATPAEAAGGEVIMSSVSDDHAVEAIVYGEEGILDAPALHVSLSTISIDLADRLARDQGSRGGYVSACVFGRPAAAAAAKLFVVVAGGSNELDRCEPLLQAIGQRVFRVGDRPSAANLVKLSGNFMIMSAIEAMAEAMTVAEKGGVERKALLDVLTGTLFDASVYHTYGEILVEDRFKPAGFTAPLGLKEDMNLLDSAAAANNVPMPLLGVVRDHLRSAIAQEGADIDWTSVALAVRRDAGLA</sequence>
<evidence type="ECO:0000259" key="4">
    <source>
        <dbReference type="Pfam" id="PF14833"/>
    </source>
</evidence>
<dbReference type="PROSITE" id="PS00895">
    <property type="entry name" value="3_HYDROXYISOBUT_DH"/>
    <property type="match status" value="1"/>
</dbReference>
<evidence type="ECO:0000256" key="1">
    <source>
        <dbReference type="ARBA" id="ARBA00023002"/>
    </source>
</evidence>
<proteinExistence type="predicted"/>
<evidence type="ECO:0000313" key="5">
    <source>
        <dbReference type="EMBL" id="MBH5385040.1"/>
    </source>
</evidence>
<dbReference type="Pfam" id="PF03446">
    <property type="entry name" value="NAD_binding_2"/>
    <property type="match status" value="1"/>
</dbReference>
<gene>
    <name evidence="5" type="ORF">H1B27_01950</name>
</gene>
<feature type="domain" description="3-hydroxyisobutyrate dehydrogenase-like NAD-binding" evidence="4">
    <location>
        <begin position="165"/>
        <end position="283"/>
    </location>
</feature>
<dbReference type="PANTHER" id="PTHR43580:SF2">
    <property type="entry name" value="CYTOKINE-LIKE NUCLEAR FACTOR N-PAC"/>
    <property type="match status" value="1"/>
</dbReference>
<dbReference type="InterPro" id="IPR008927">
    <property type="entry name" value="6-PGluconate_DH-like_C_sf"/>
</dbReference>
<comment type="caution">
    <text evidence="5">The sequence shown here is derived from an EMBL/GenBank/DDBJ whole genome shotgun (WGS) entry which is preliminary data.</text>
</comment>
<accession>A0ABS0NVL0</accession>
<feature type="domain" description="6-phosphogluconate dehydrogenase NADP-binding" evidence="3">
    <location>
        <begin position="2"/>
        <end position="160"/>
    </location>
</feature>
<dbReference type="Pfam" id="PF14833">
    <property type="entry name" value="NAD_binding_11"/>
    <property type="match status" value="1"/>
</dbReference>
<dbReference type="RefSeq" id="WP_197964803.1">
    <property type="nucleotide sequence ID" value="NZ_JACEGD010000002.1"/>
</dbReference>
<dbReference type="InterPro" id="IPR036291">
    <property type="entry name" value="NAD(P)-bd_dom_sf"/>
</dbReference>
<name>A0ABS0NVL0_9BRAD</name>
<dbReference type="InterPro" id="IPR029154">
    <property type="entry name" value="HIBADH-like_NADP-bd"/>
</dbReference>
<keyword evidence="2" id="KW-0520">NAD</keyword>
<dbReference type="InterPro" id="IPR015815">
    <property type="entry name" value="HIBADH-related"/>
</dbReference>
<keyword evidence="6" id="KW-1185">Reference proteome</keyword>
<reference evidence="5 6" key="1">
    <citation type="submission" date="2020-07" db="EMBL/GenBank/DDBJ databases">
        <title>Bradyrhizobium diversity isolated from nodules of indigenous legumes of Western Australia.</title>
        <authorList>
            <person name="Klepa M.S."/>
        </authorList>
    </citation>
    <scope>NUCLEOTIDE SEQUENCE [LARGE SCALE GENOMIC DNA]</scope>
    <source>
        <strain evidence="5 6">CNPSo 4019</strain>
    </source>
</reference>
<dbReference type="SUPFAM" id="SSF48179">
    <property type="entry name" value="6-phosphogluconate dehydrogenase C-terminal domain-like"/>
    <property type="match status" value="1"/>
</dbReference>
<evidence type="ECO:0000313" key="6">
    <source>
        <dbReference type="Proteomes" id="UP001194539"/>
    </source>
</evidence>
<dbReference type="EMBL" id="JACEGD010000002">
    <property type="protein sequence ID" value="MBH5385040.1"/>
    <property type="molecule type" value="Genomic_DNA"/>
</dbReference>
<dbReference type="PANTHER" id="PTHR43580">
    <property type="entry name" value="OXIDOREDUCTASE GLYR1-RELATED"/>
    <property type="match status" value="1"/>
</dbReference>
<dbReference type="SUPFAM" id="SSF51735">
    <property type="entry name" value="NAD(P)-binding Rossmann-fold domains"/>
    <property type="match status" value="1"/>
</dbReference>
<organism evidence="5 6">
    <name type="scientific">Bradyrhizobium diversitatis</name>
    <dbReference type="NCBI Taxonomy" id="2755406"/>
    <lineage>
        <taxon>Bacteria</taxon>
        <taxon>Pseudomonadati</taxon>
        <taxon>Pseudomonadota</taxon>
        <taxon>Alphaproteobacteria</taxon>
        <taxon>Hyphomicrobiales</taxon>
        <taxon>Nitrobacteraceae</taxon>
        <taxon>Bradyrhizobium</taxon>
    </lineage>
</organism>
<protein>
    <submittedName>
        <fullName evidence="5">NAD(P)-dependent oxidoreductase</fullName>
    </submittedName>
</protein>
<dbReference type="InterPro" id="IPR051265">
    <property type="entry name" value="HIBADH-related_NP60_sf"/>
</dbReference>
<dbReference type="PIRSF" id="PIRSF000103">
    <property type="entry name" value="HIBADH"/>
    <property type="match status" value="1"/>
</dbReference>
<dbReference type="Proteomes" id="UP001194539">
    <property type="component" value="Unassembled WGS sequence"/>
</dbReference>
<dbReference type="Gene3D" id="3.40.50.720">
    <property type="entry name" value="NAD(P)-binding Rossmann-like Domain"/>
    <property type="match status" value="1"/>
</dbReference>